<evidence type="ECO:0000256" key="4">
    <source>
        <dbReference type="ARBA" id="ARBA00022692"/>
    </source>
</evidence>
<evidence type="ECO:0000256" key="8">
    <source>
        <dbReference type="SAM" id="SignalP"/>
    </source>
</evidence>
<feature type="signal peptide" evidence="8">
    <location>
        <begin position="1"/>
        <end position="22"/>
    </location>
</feature>
<evidence type="ECO:0000256" key="7">
    <source>
        <dbReference type="ARBA" id="ARBA00023237"/>
    </source>
</evidence>
<organism evidence="9 10">
    <name type="scientific">Kerstersia gyiorum</name>
    <dbReference type="NCBI Taxonomy" id="206506"/>
    <lineage>
        <taxon>Bacteria</taxon>
        <taxon>Pseudomonadati</taxon>
        <taxon>Pseudomonadota</taxon>
        <taxon>Betaproteobacteria</taxon>
        <taxon>Burkholderiales</taxon>
        <taxon>Alcaligenaceae</taxon>
        <taxon>Kerstersia</taxon>
    </lineage>
</organism>
<dbReference type="PATRIC" id="fig|206506.3.peg.2115"/>
<accession>A0A171KRJ7</accession>
<dbReference type="PANTHER" id="PTHR35093:SF3">
    <property type="entry name" value="LONG-CHAIN FATTY ACID TRANSPORT PROTEIN"/>
    <property type="match status" value="1"/>
</dbReference>
<evidence type="ECO:0000256" key="6">
    <source>
        <dbReference type="ARBA" id="ARBA00023136"/>
    </source>
</evidence>
<keyword evidence="7" id="KW-0998">Cell outer membrane</keyword>
<comment type="subcellular location">
    <subcellularLocation>
        <location evidence="1">Cell outer membrane</location>
        <topology evidence="1">Multi-pass membrane protein</topology>
    </subcellularLocation>
</comment>
<dbReference type="Proteomes" id="UP000078084">
    <property type="component" value="Unassembled WGS sequence"/>
</dbReference>
<evidence type="ECO:0000313" key="10">
    <source>
        <dbReference type="Proteomes" id="UP000078084"/>
    </source>
</evidence>
<keyword evidence="4" id="KW-0812">Transmembrane</keyword>
<comment type="similarity">
    <text evidence="2">Belongs to the OmpP1/FadL family.</text>
</comment>
<keyword evidence="5 8" id="KW-0732">Signal</keyword>
<dbReference type="RefSeq" id="WP_068371065.1">
    <property type="nucleotide sequence ID" value="NZ_CP033936.1"/>
</dbReference>
<comment type="caution">
    <text evidence="9">The sequence shown here is derived from an EMBL/GenBank/DDBJ whole genome shotgun (WGS) entry which is preliminary data.</text>
</comment>
<dbReference type="InterPro" id="IPR005017">
    <property type="entry name" value="OMPP1/FadL/TodX"/>
</dbReference>
<keyword evidence="10" id="KW-1185">Reference proteome</keyword>
<feature type="chain" id="PRO_5007908631" evidence="8">
    <location>
        <begin position="23"/>
        <end position="426"/>
    </location>
</feature>
<reference evidence="9 10" key="1">
    <citation type="submission" date="2015-04" db="EMBL/GenBank/DDBJ databases">
        <title>Genome sequence of Kerstersia gyiorum CG1.</title>
        <authorList>
            <person name="Greninger A.L."/>
            <person name="Kozyreva V."/>
            <person name="Chaturvedi V."/>
        </authorList>
    </citation>
    <scope>NUCLEOTIDE SEQUENCE [LARGE SCALE GENOMIC DNA]</scope>
    <source>
        <strain evidence="9 10">CG1</strain>
    </source>
</reference>
<dbReference type="PANTHER" id="PTHR35093">
    <property type="entry name" value="OUTER MEMBRANE PROTEIN NMB0088-RELATED"/>
    <property type="match status" value="1"/>
</dbReference>
<dbReference type="GeneID" id="99725290"/>
<sequence length="426" mass="45832">MKTRNLTGRVFSLAVLSGVATASHGAGFQLLEQSASGLGNAYAGSAAIAENASTIYFNPAGMTYLPGVNVSGGATAIRPSFKFRDNGLSRGPLALGGAPSTSNGGDAGSWGVVPNAYMSWQINDRWFAGVGLGAPFGLKTEYEDDWAGRFHSREFEIRTININPSVAYKVNDYFSIGVGANWQRIDATYRLAQVVPVPGVGYMEGDAKVKMHGDAWGWNAGVIFQPTASTRIGLSYRSKIKHSASGGTDIELRGNEVGSGAAHASVDLPDTAVLSISHDLTPSWTLLGDVSWTGWSSIPRLDIESGGTINRTTSLDLRFRDTWRFALGANYRVNEKWTWKVGVAVDQSPVRSAEYRPTSLPDNNRLWLSTGVQYRHGANTTVDLGYTYLHLKDTPIDNGNVLTQGRVVGDYKSSGHIVGVQVSTRF</sequence>
<evidence type="ECO:0000256" key="2">
    <source>
        <dbReference type="ARBA" id="ARBA00008163"/>
    </source>
</evidence>
<proteinExistence type="inferred from homology"/>
<dbReference type="Pfam" id="PF03349">
    <property type="entry name" value="Toluene_X"/>
    <property type="match status" value="1"/>
</dbReference>
<gene>
    <name evidence="9" type="ORF">AAV32_09885</name>
</gene>
<name>A0A171KRJ7_9BURK</name>
<keyword evidence="3" id="KW-1134">Transmembrane beta strand</keyword>
<dbReference type="SUPFAM" id="SSF56935">
    <property type="entry name" value="Porins"/>
    <property type="match status" value="1"/>
</dbReference>
<evidence type="ECO:0000256" key="3">
    <source>
        <dbReference type="ARBA" id="ARBA00022452"/>
    </source>
</evidence>
<dbReference type="EMBL" id="LBNE01000006">
    <property type="protein sequence ID" value="KKO71514.1"/>
    <property type="molecule type" value="Genomic_DNA"/>
</dbReference>
<dbReference type="GO" id="GO:0009279">
    <property type="term" value="C:cell outer membrane"/>
    <property type="evidence" value="ECO:0007669"/>
    <property type="project" value="UniProtKB-SubCell"/>
</dbReference>
<keyword evidence="6" id="KW-0472">Membrane</keyword>
<dbReference type="AlphaFoldDB" id="A0A171KRJ7"/>
<evidence type="ECO:0000256" key="1">
    <source>
        <dbReference type="ARBA" id="ARBA00004571"/>
    </source>
</evidence>
<evidence type="ECO:0000313" key="9">
    <source>
        <dbReference type="EMBL" id="KKO71514.1"/>
    </source>
</evidence>
<protein>
    <submittedName>
        <fullName evidence="9">Fatty acid transporter</fullName>
    </submittedName>
</protein>
<dbReference type="GO" id="GO:0015483">
    <property type="term" value="F:long-chain fatty acid transporting porin activity"/>
    <property type="evidence" value="ECO:0007669"/>
    <property type="project" value="TreeGrafter"/>
</dbReference>
<evidence type="ECO:0000256" key="5">
    <source>
        <dbReference type="ARBA" id="ARBA00022729"/>
    </source>
</evidence>
<dbReference type="Gene3D" id="2.40.160.60">
    <property type="entry name" value="Outer membrane protein transport protein (OMPP1/FadL/TodX)"/>
    <property type="match status" value="1"/>
</dbReference>
<dbReference type="OrthoDB" id="19849at2"/>
<dbReference type="STRING" id="206506.AAV32_09885"/>